<evidence type="ECO:0000313" key="2">
    <source>
        <dbReference type="Proteomes" id="UP000050297"/>
    </source>
</evidence>
<organism evidence="1 2">
    <name type="scientific">Pseudomonas syringae pv. aceris</name>
    <dbReference type="NCBI Taxonomy" id="199198"/>
    <lineage>
        <taxon>Bacteria</taxon>
        <taxon>Pseudomonadati</taxon>
        <taxon>Pseudomonadota</taxon>
        <taxon>Gammaproteobacteria</taxon>
        <taxon>Pseudomonadales</taxon>
        <taxon>Pseudomonadaceae</taxon>
        <taxon>Pseudomonas</taxon>
        <taxon>Pseudomonas syringae</taxon>
    </lineage>
</organism>
<dbReference type="PATRIC" id="fig|199198.5.peg.5526"/>
<sequence>MVLGFDDWERRLKTLLDDFQNQCRRFYRAEHLEAGCFIALNRQGQRQEFPLLSLSIGVVHLHEASCTLVDASQLADLASQAKHFAKDVAGA</sequence>
<proteinExistence type="predicted"/>
<dbReference type="Proteomes" id="UP000050297">
    <property type="component" value="Unassembled WGS sequence"/>
</dbReference>
<comment type="caution">
    <text evidence="1">The sequence shown here is derived from an EMBL/GenBank/DDBJ whole genome shotgun (WGS) entry which is preliminary data.</text>
</comment>
<protein>
    <submittedName>
        <fullName evidence="1">Diguanylate cye/phosphodiesterase</fullName>
    </submittedName>
</protein>
<evidence type="ECO:0000313" key="1">
    <source>
        <dbReference type="EMBL" id="KPW18411.1"/>
    </source>
</evidence>
<gene>
    <name evidence="1" type="ORF">ALO91_05696</name>
</gene>
<dbReference type="EMBL" id="LJPM01000320">
    <property type="protein sequence ID" value="KPW18411.1"/>
    <property type="molecule type" value="Genomic_DNA"/>
</dbReference>
<name>A0A0P9H616_PSESX</name>
<reference evidence="1 2" key="1">
    <citation type="submission" date="2015-09" db="EMBL/GenBank/DDBJ databases">
        <title>Genome announcement of multiple Pseudomonas syringae strains.</title>
        <authorList>
            <person name="Thakur S."/>
            <person name="Wang P.W."/>
            <person name="Gong Y."/>
            <person name="Weir B.S."/>
            <person name="Guttman D.S."/>
        </authorList>
    </citation>
    <scope>NUCLEOTIDE SEQUENCE [LARGE SCALE GENOMIC DNA]</scope>
    <source>
        <strain evidence="1 2">ICMP2802</strain>
    </source>
</reference>
<accession>A0A0P9H616</accession>
<dbReference type="AlphaFoldDB" id="A0A0P9H616"/>
<feature type="non-terminal residue" evidence="1">
    <location>
        <position position="91"/>
    </location>
</feature>